<evidence type="ECO:0000256" key="13">
    <source>
        <dbReference type="ARBA" id="ARBA00023268"/>
    </source>
</evidence>
<dbReference type="Proteomes" id="UP000245790">
    <property type="component" value="Unassembled WGS sequence"/>
</dbReference>
<protein>
    <recommendedName>
        <fullName evidence="15 16">Multifunctional fusion protein</fullName>
    </recommendedName>
    <domain>
        <recommendedName>
            <fullName evidence="15">Indole-3-glycerol phosphate synthase</fullName>
            <shortName evidence="15">IGPS</shortName>
            <ecNumber evidence="15">4.1.1.48</ecNumber>
        </recommendedName>
    </domain>
    <domain>
        <recommendedName>
            <fullName evidence="16">N-(5'-phosphoribosyl)anthranilate isomerase</fullName>
            <shortName evidence="16">PRAI</shortName>
            <ecNumber evidence="16">5.3.1.24</ecNumber>
        </recommendedName>
    </domain>
</protein>
<proteinExistence type="inferred from homology"/>
<dbReference type="GO" id="GO:0004425">
    <property type="term" value="F:indole-3-glycerol-phosphate synthase activity"/>
    <property type="evidence" value="ECO:0007669"/>
    <property type="project" value="UniProtKB-UniRule"/>
</dbReference>
<dbReference type="AlphaFoldDB" id="A0A316FQW2"/>
<evidence type="ECO:0000256" key="14">
    <source>
        <dbReference type="ARBA" id="ARBA00025592"/>
    </source>
</evidence>
<comment type="function">
    <text evidence="14">Bifunctional enzyme that catalyzes two sequential steps of tryptophan biosynthetic pathway. The first reaction is catalyzed by the isomerase, coded by the TrpF domain; the second reaction is catalyzed by the synthase, coded by the TrpC domain.</text>
</comment>
<feature type="domain" description="N-(5'phosphoribosyl) anthranilate isomerase (PRAI)" evidence="18">
    <location>
        <begin position="270"/>
        <end position="476"/>
    </location>
</feature>
<keyword evidence="13" id="KW-0511">Multifunctional enzyme</keyword>
<evidence type="ECO:0000256" key="12">
    <source>
        <dbReference type="ARBA" id="ARBA00023239"/>
    </source>
</evidence>
<evidence type="ECO:0000256" key="15">
    <source>
        <dbReference type="HAMAP-Rule" id="MF_00134"/>
    </source>
</evidence>
<dbReference type="OrthoDB" id="9804217at2"/>
<keyword evidence="12 15" id="KW-0456">Lyase</keyword>
<evidence type="ECO:0000256" key="7">
    <source>
        <dbReference type="ARBA" id="ARBA00022605"/>
    </source>
</evidence>
<comment type="similarity">
    <text evidence="5">In the N-terminal section; belongs to the TrpC family.</text>
</comment>
<dbReference type="CDD" id="cd00331">
    <property type="entry name" value="IGPS"/>
    <property type="match status" value="1"/>
</dbReference>
<comment type="catalytic activity">
    <reaction evidence="2 15">
        <text>1-(2-carboxyphenylamino)-1-deoxy-D-ribulose 5-phosphate + H(+) = (1S,2R)-1-C-(indol-3-yl)glycerol 3-phosphate + CO2 + H2O</text>
        <dbReference type="Rhea" id="RHEA:23476"/>
        <dbReference type="ChEBI" id="CHEBI:15377"/>
        <dbReference type="ChEBI" id="CHEBI:15378"/>
        <dbReference type="ChEBI" id="CHEBI:16526"/>
        <dbReference type="ChEBI" id="CHEBI:58613"/>
        <dbReference type="ChEBI" id="CHEBI:58866"/>
        <dbReference type="EC" id="4.1.1.48"/>
    </reaction>
</comment>
<evidence type="ECO:0000256" key="11">
    <source>
        <dbReference type="ARBA" id="ARBA00023235"/>
    </source>
</evidence>
<gene>
    <name evidence="15" type="primary">trpC</name>
    <name evidence="16" type="synonym">trpF</name>
    <name evidence="19" type="ORF">C8D97_107273</name>
</gene>
<evidence type="ECO:0000256" key="16">
    <source>
        <dbReference type="HAMAP-Rule" id="MF_00135"/>
    </source>
</evidence>
<dbReference type="RefSeq" id="WP_109763880.1">
    <property type="nucleotide sequence ID" value="NZ_QGGU01000007.1"/>
</dbReference>
<accession>A0A316FQW2</accession>
<dbReference type="NCBIfam" id="NF006945">
    <property type="entry name" value="PRK09427.1"/>
    <property type="match status" value="1"/>
</dbReference>
<feature type="domain" description="Indole-3-glycerol phosphate synthase" evidence="17">
    <location>
        <begin position="18"/>
        <end position="265"/>
    </location>
</feature>
<dbReference type="PANTHER" id="PTHR22854:SF2">
    <property type="entry name" value="INDOLE-3-GLYCEROL-PHOSPHATE SYNTHASE"/>
    <property type="match status" value="1"/>
</dbReference>
<comment type="similarity">
    <text evidence="15">Belongs to the TrpC family.</text>
</comment>
<dbReference type="CDD" id="cd00405">
    <property type="entry name" value="PRAI"/>
    <property type="match status" value="1"/>
</dbReference>
<keyword evidence="10 15" id="KW-0057">Aromatic amino acid biosynthesis</keyword>
<comment type="similarity">
    <text evidence="16">Belongs to the TrpF family.</text>
</comment>
<dbReference type="GO" id="GO:0004640">
    <property type="term" value="F:phosphoribosylanthranilate isomerase activity"/>
    <property type="evidence" value="ECO:0007669"/>
    <property type="project" value="UniProtKB-UniRule"/>
</dbReference>
<dbReference type="NCBIfam" id="NF001377">
    <property type="entry name" value="PRK00278.2-4"/>
    <property type="match status" value="1"/>
</dbReference>
<comment type="catalytic activity">
    <reaction evidence="1 16">
        <text>N-(5-phospho-beta-D-ribosyl)anthranilate = 1-(2-carboxyphenylamino)-1-deoxy-D-ribulose 5-phosphate</text>
        <dbReference type="Rhea" id="RHEA:21540"/>
        <dbReference type="ChEBI" id="CHEBI:18277"/>
        <dbReference type="ChEBI" id="CHEBI:58613"/>
        <dbReference type="EC" id="5.3.1.24"/>
    </reaction>
</comment>
<dbReference type="FunFam" id="3.20.20.70:FF:000024">
    <property type="entry name" value="Indole-3-glycerol phosphate synthase"/>
    <property type="match status" value="1"/>
</dbReference>
<evidence type="ECO:0000256" key="3">
    <source>
        <dbReference type="ARBA" id="ARBA00004664"/>
    </source>
</evidence>
<dbReference type="InterPro" id="IPR001240">
    <property type="entry name" value="PRAI_dom"/>
</dbReference>
<evidence type="ECO:0000256" key="6">
    <source>
        <dbReference type="ARBA" id="ARBA00009847"/>
    </source>
</evidence>
<comment type="similarity">
    <text evidence="6">In the C-terminal section; belongs to the TrpF family.</text>
</comment>
<dbReference type="InterPro" id="IPR013785">
    <property type="entry name" value="Aldolase_TIM"/>
</dbReference>
<dbReference type="Pfam" id="PF00697">
    <property type="entry name" value="PRAI"/>
    <property type="match status" value="1"/>
</dbReference>
<evidence type="ECO:0000313" key="20">
    <source>
        <dbReference type="Proteomes" id="UP000245790"/>
    </source>
</evidence>
<comment type="caution">
    <text evidence="19">The sequence shown here is derived from an EMBL/GenBank/DDBJ whole genome shotgun (WGS) entry which is preliminary data.</text>
</comment>
<dbReference type="InterPro" id="IPR045186">
    <property type="entry name" value="Indole-3-glycerol_P_synth"/>
</dbReference>
<organism evidence="19 20">
    <name type="scientific">Pleionea mediterranea</name>
    <dbReference type="NCBI Taxonomy" id="523701"/>
    <lineage>
        <taxon>Bacteria</taxon>
        <taxon>Pseudomonadati</taxon>
        <taxon>Pseudomonadota</taxon>
        <taxon>Gammaproteobacteria</taxon>
        <taxon>Oceanospirillales</taxon>
        <taxon>Pleioneaceae</taxon>
        <taxon>Pleionea</taxon>
    </lineage>
</organism>
<dbReference type="EMBL" id="QGGU01000007">
    <property type="protein sequence ID" value="PWK50106.1"/>
    <property type="molecule type" value="Genomic_DNA"/>
</dbReference>
<reference evidence="19 20" key="1">
    <citation type="submission" date="2018-05" db="EMBL/GenBank/DDBJ databases">
        <title>Genomic Encyclopedia of Type Strains, Phase IV (KMG-IV): sequencing the most valuable type-strain genomes for metagenomic binning, comparative biology and taxonomic classification.</title>
        <authorList>
            <person name="Goeker M."/>
        </authorList>
    </citation>
    <scope>NUCLEOTIDE SEQUENCE [LARGE SCALE GENOMIC DNA]</scope>
    <source>
        <strain evidence="19 20">DSM 25350</strain>
    </source>
</reference>
<keyword evidence="8 15" id="KW-0210">Decarboxylase</keyword>
<sequence>MADKPYSLQTNALQNNVLQTIVDNKRDEVAQRKQAVPIADLIDNCQPSHRSLKAALSEPGNRFILEYKRASPSKGDIRPDFKVEDCLNAYSSCADAFSVLTDKQYFNGNHILLNSVAKRTNKPVLCKDFFIDEYQVYEARFYGADAILLMLSVLSDEQYKLLAKAASDLNLDVLTEVHSEQECQRAIDLNANIIGINNRDLTNLTTDLSNTERLSQLIPKDRIVISESGINTRADINRLAPCVNGFLVGSSLMAADEVAEAAKQLVYGNIKICGVTTVDIAEQAFTSGASYVGLMFYSKSVRVVTPEQAEQICTQVPGRYVGVFVNEDANTIADISKQCSLSAVQLHGYETEQQVSAVRTALNDSGQSQVEIWKALPLVNHNNIELIVHASRYADKVLVDYQSDSEQGGTGQSFDWSLLPELLKHLDEKNIIIAGGINADNVSKLFKFSNVMLDLSSGVEENKGEKSSQLISQFFNQCRMNYAA</sequence>
<dbReference type="InterPro" id="IPR013798">
    <property type="entry name" value="Indole-3-glycerol_P_synth_dom"/>
</dbReference>
<comment type="pathway">
    <text evidence="3 16">Amino-acid biosynthesis; L-tryptophan biosynthesis; L-tryptophan from chorismate: step 3/5.</text>
</comment>
<evidence type="ECO:0000259" key="17">
    <source>
        <dbReference type="Pfam" id="PF00218"/>
    </source>
</evidence>
<evidence type="ECO:0000313" key="19">
    <source>
        <dbReference type="EMBL" id="PWK50106.1"/>
    </source>
</evidence>
<evidence type="ECO:0000256" key="2">
    <source>
        <dbReference type="ARBA" id="ARBA00001633"/>
    </source>
</evidence>
<dbReference type="SUPFAM" id="SSF51366">
    <property type="entry name" value="Ribulose-phoshate binding barrel"/>
    <property type="match status" value="2"/>
</dbReference>
<keyword evidence="7 15" id="KW-0028">Amino-acid biosynthesis</keyword>
<dbReference type="PROSITE" id="PS00614">
    <property type="entry name" value="IGPS"/>
    <property type="match status" value="1"/>
</dbReference>
<evidence type="ECO:0000256" key="4">
    <source>
        <dbReference type="ARBA" id="ARBA00004696"/>
    </source>
</evidence>
<dbReference type="InterPro" id="IPR011060">
    <property type="entry name" value="RibuloseP-bd_barrel"/>
</dbReference>
<evidence type="ECO:0000256" key="9">
    <source>
        <dbReference type="ARBA" id="ARBA00022822"/>
    </source>
</evidence>
<dbReference type="Gene3D" id="3.20.20.70">
    <property type="entry name" value="Aldolase class I"/>
    <property type="match status" value="2"/>
</dbReference>
<name>A0A316FQW2_9GAMM</name>
<dbReference type="Pfam" id="PF00218">
    <property type="entry name" value="IGPS"/>
    <property type="match status" value="1"/>
</dbReference>
<dbReference type="EC" id="4.1.1.48" evidence="15"/>
<dbReference type="PANTHER" id="PTHR22854">
    <property type="entry name" value="TRYPTOPHAN BIOSYNTHESIS PROTEIN"/>
    <property type="match status" value="1"/>
</dbReference>
<dbReference type="UniPathway" id="UPA00035">
    <property type="reaction ID" value="UER00042"/>
</dbReference>
<evidence type="ECO:0000256" key="1">
    <source>
        <dbReference type="ARBA" id="ARBA00001164"/>
    </source>
</evidence>
<dbReference type="HAMAP" id="MF_00134_B">
    <property type="entry name" value="IGPS_B"/>
    <property type="match status" value="1"/>
</dbReference>
<comment type="pathway">
    <text evidence="4 15">Amino-acid biosynthesis; L-tryptophan biosynthesis; L-tryptophan from chorismate: step 4/5.</text>
</comment>
<evidence type="ECO:0000256" key="8">
    <source>
        <dbReference type="ARBA" id="ARBA00022793"/>
    </source>
</evidence>
<keyword evidence="9 15" id="KW-0822">Tryptophan biosynthesis</keyword>
<keyword evidence="20" id="KW-1185">Reference proteome</keyword>
<keyword evidence="11 16" id="KW-0413">Isomerase</keyword>
<evidence type="ECO:0000259" key="18">
    <source>
        <dbReference type="Pfam" id="PF00697"/>
    </source>
</evidence>
<dbReference type="EC" id="5.3.1.24" evidence="16"/>
<evidence type="ECO:0000256" key="10">
    <source>
        <dbReference type="ARBA" id="ARBA00023141"/>
    </source>
</evidence>
<dbReference type="GO" id="GO:0000162">
    <property type="term" value="P:L-tryptophan biosynthetic process"/>
    <property type="evidence" value="ECO:0007669"/>
    <property type="project" value="UniProtKB-UniRule"/>
</dbReference>
<dbReference type="HAMAP" id="MF_00135">
    <property type="entry name" value="PRAI"/>
    <property type="match status" value="1"/>
</dbReference>
<dbReference type="InterPro" id="IPR001468">
    <property type="entry name" value="Indole-3-GlycerolPSynthase_CS"/>
</dbReference>
<evidence type="ECO:0000256" key="5">
    <source>
        <dbReference type="ARBA" id="ARBA00007902"/>
    </source>
</evidence>